<organism evidence="1">
    <name type="scientific">human gut metagenome</name>
    <dbReference type="NCBI Taxonomy" id="408170"/>
    <lineage>
        <taxon>unclassified sequences</taxon>
        <taxon>metagenomes</taxon>
        <taxon>organismal metagenomes</taxon>
    </lineage>
</organism>
<reference evidence="1" key="1">
    <citation type="journal article" date="2013" name="Environ. Microbiol.">
        <title>Microbiota from the distal guts of lean and obese adolescents exhibit partial functional redundancy besides clear differences in community structure.</title>
        <authorList>
            <person name="Ferrer M."/>
            <person name="Ruiz A."/>
            <person name="Lanza F."/>
            <person name="Haange S.B."/>
            <person name="Oberbach A."/>
            <person name="Till H."/>
            <person name="Bargiela R."/>
            <person name="Campoy C."/>
            <person name="Segura M.T."/>
            <person name="Richter M."/>
            <person name="von Bergen M."/>
            <person name="Seifert J."/>
            <person name="Suarez A."/>
        </authorList>
    </citation>
    <scope>NUCLEOTIDE SEQUENCE</scope>
</reference>
<dbReference type="EMBL" id="AJWY01007570">
    <property type="protein sequence ID" value="EKC63623.1"/>
    <property type="molecule type" value="Genomic_DNA"/>
</dbReference>
<evidence type="ECO:0000313" key="1">
    <source>
        <dbReference type="EMBL" id="EKC63623.1"/>
    </source>
</evidence>
<protein>
    <submittedName>
        <fullName evidence="1">Uncharacterized protein</fullName>
    </submittedName>
</protein>
<comment type="caution">
    <text evidence="1">The sequence shown here is derived from an EMBL/GenBank/DDBJ whole genome shotgun (WGS) entry which is preliminary data.</text>
</comment>
<sequence length="97" mass="11045">RNAAVYSFGSAHQNAGAVAENMESTRFSAFMRMAFPPLKVMVKNYPVLKRLPFLLPFYWFVRLVKKGGRAKNKSKELEALTDKNKKLMNDIFKSSGL</sequence>
<proteinExistence type="predicted"/>
<dbReference type="AlphaFoldDB" id="K1T1A5"/>
<gene>
    <name evidence="1" type="ORF">LEA_11248</name>
</gene>
<name>K1T1A5_9ZZZZ</name>
<accession>K1T1A5</accession>
<feature type="non-terminal residue" evidence="1">
    <location>
        <position position="1"/>
    </location>
</feature>